<keyword evidence="2" id="KW-1185">Reference proteome</keyword>
<protein>
    <submittedName>
        <fullName evidence="1">Uncharacterized protein</fullName>
    </submittedName>
</protein>
<comment type="caution">
    <text evidence="1">The sequence shown here is derived from an EMBL/GenBank/DDBJ whole genome shotgun (WGS) entry which is preliminary data.</text>
</comment>
<dbReference type="Proteomes" id="UP001139028">
    <property type="component" value="Unassembled WGS sequence"/>
</dbReference>
<proteinExistence type="predicted"/>
<organism evidence="1 2">
    <name type="scientific">Microbulbifer okhotskensis</name>
    <dbReference type="NCBI Taxonomy" id="2926617"/>
    <lineage>
        <taxon>Bacteria</taxon>
        <taxon>Pseudomonadati</taxon>
        <taxon>Pseudomonadota</taxon>
        <taxon>Gammaproteobacteria</taxon>
        <taxon>Cellvibrionales</taxon>
        <taxon>Microbulbiferaceae</taxon>
        <taxon>Microbulbifer</taxon>
    </lineage>
</organism>
<feature type="non-terminal residue" evidence="1">
    <location>
        <position position="1"/>
    </location>
</feature>
<sequence length="242" mass="24973">GDSVVEGEVTKTGEAPRGGTLIGGGAFTQNAGSLLGVLSGGSYGAARAAVGRKLSEENEDDEYINGCLDFGTICKSSIAGSSEDGIRNEQIAVAQKGNFLRNAFSRVSAFFEASTLRGSFGVQPHVSVKVPGSIQFTAKTGASAGSTISGNLDLQGYDVKVEAGAVLTIPGVIDAGLGEAEAGYRWGPGYNNRSFTDSSSPKFEIGVGAGFDGQKIELSAGKFFGMKYTFDVDKFYELTGGQ</sequence>
<dbReference type="EMBL" id="JALBWM010000086">
    <property type="protein sequence ID" value="MCO1335835.1"/>
    <property type="molecule type" value="Genomic_DNA"/>
</dbReference>
<dbReference type="RefSeq" id="WP_252470919.1">
    <property type="nucleotide sequence ID" value="NZ_JALBWM010000086.1"/>
</dbReference>
<accession>A0A9X2J7J1</accession>
<name>A0A9X2J7J1_9GAMM</name>
<dbReference type="AlphaFoldDB" id="A0A9X2J7J1"/>
<evidence type="ECO:0000313" key="1">
    <source>
        <dbReference type="EMBL" id="MCO1335835.1"/>
    </source>
</evidence>
<reference evidence="1" key="1">
    <citation type="journal article" date="2022" name="Arch. Microbiol.">
        <title>Microbulbifer okhotskensis sp. nov., isolated from a deep bottom sediment of the Okhotsk Sea.</title>
        <authorList>
            <person name="Romanenko L."/>
            <person name="Kurilenko V."/>
            <person name="Otstavnykh N."/>
            <person name="Velansky P."/>
            <person name="Isaeva M."/>
            <person name="Mikhailov V."/>
        </authorList>
    </citation>
    <scope>NUCLEOTIDE SEQUENCE</scope>
    <source>
        <strain evidence="1">OS29</strain>
    </source>
</reference>
<evidence type="ECO:0000313" key="2">
    <source>
        <dbReference type="Proteomes" id="UP001139028"/>
    </source>
</evidence>
<gene>
    <name evidence="1" type="ORF">MO867_15985</name>
</gene>